<name>A0ABW4EDT6_9RHOB</name>
<gene>
    <name evidence="2" type="ORF">ACFTOW_02470</name>
</gene>
<keyword evidence="3" id="KW-1185">Reference proteome</keyword>
<reference evidence="3" key="1">
    <citation type="journal article" date="2019" name="Int. J. Syst. Evol. Microbiol.">
        <title>The Global Catalogue of Microorganisms (GCM) 10K type strain sequencing project: providing services to taxonomists for standard genome sequencing and annotation.</title>
        <authorList>
            <consortium name="The Broad Institute Genomics Platform"/>
            <consortium name="The Broad Institute Genome Sequencing Center for Infectious Disease"/>
            <person name="Wu L."/>
            <person name="Ma J."/>
        </authorList>
    </citation>
    <scope>NUCLEOTIDE SEQUENCE [LARGE SCALE GENOMIC DNA]</scope>
    <source>
        <strain evidence="3">CGMCC 1.12477</strain>
    </source>
</reference>
<proteinExistence type="predicted"/>
<comment type="caution">
    <text evidence="2">The sequence shown here is derived from an EMBL/GenBank/DDBJ whole genome shotgun (WGS) entry which is preliminary data.</text>
</comment>
<protein>
    <submittedName>
        <fullName evidence="2">Uncharacterized protein</fullName>
    </submittedName>
</protein>
<feature type="chain" id="PRO_5045851231" evidence="1">
    <location>
        <begin position="23"/>
        <end position="113"/>
    </location>
</feature>
<organism evidence="2 3">
    <name type="scientific">Lacimonas salitolerans</name>
    <dbReference type="NCBI Taxonomy" id="1323750"/>
    <lineage>
        <taxon>Bacteria</taxon>
        <taxon>Pseudomonadati</taxon>
        <taxon>Pseudomonadota</taxon>
        <taxon>Alphaproteobacteria</taxon>
        <taxon>Rhodobacterales</taxon>
        <taxon>Paracoccaceae</taxon>
        <taxon>Lacimonas</taxon>
    </lineage>
</organism>
<evidence type="ECO:0000313" key="2">
    <source>
        <dbReference type="EMBL" id="MFD1508268.1"/>
    </source>
</evidence>
<dbReference type="EMBL" id="JBHUDD010000027">
    <property type="protein sequence ID" value="MFD1508268.1"/>
    <property type="molecule type" value="Genomic_DNA"/>
</dbReference>
<sequence>MMVKNTVAGAAMALVLAGPVQAHDGHDPAQIAVEVQSNGADELLLEVTNNGAQPVVIMGAGAQGTAPSALPHPVPVSPGGGAEVVTVPVPTGATPATVILDFGPDGLLPVPLP</sequence>
<evidence type="ECO:0000313" key="3">
    <source>
        <dbReference type="Proteomes" id="UP001597186"/>
    </source>
</evidence>
<evidence type="ECO:0000256" key="1">
    <source>
        <dbReference type="SAM" id="SignalP"/>
    </source>
</evidence>
<feature type="signal peptide" evidence="1">
    <location>
        <begin position="1"/>
        <end position="22"/>
    </location>
</feature>
<dbReference type="Proteomes" id="UP001597186">
    <property type="component" value="Unassembled WGS sequence"/>
</dbReference>
<accession>A0ABW4EDT6</accession>
<keyword evidence="1" id="KW-0732">Signal</keyword>